<accession>A0ABV0JPW6</accession>
<sequence>METLAPILEQSDGEISFLVDDVQVCQDIIPVSEAWSKFEERLGSPLLAFSHSTSFEVIQESGNHPLVTAVHMAHSEHRPLLLTPDAIWLTIAQGFAQHINNNAEELRSRFVGHSGKLELKVETQKLDQPNDWAEVIEKWSERIRHNVKPDIHSLMVCNFSTTTSIIQTASQVVMMDAFQQYFDYMLYAICGIPGITVRGTEADWRSIRHRVEAIAAYDLGWWTERLLPICDALIDTVAGRPPLKFWQQIYKPKEIYGGEVITGWLADLFPYINHSVTHAPTQKNPILDIPRAELTVEDGISPTVLPTGLSKAPIALVTPQGKGDLEVVAGFIGVRQQDGYLQPEIGWAVRKQDRFLKLLTILEQKPSMRSPINWSETPSQPEMPKELIQLHSHFDGGTIVGQSKYPWHIRALQDYTYHELKGTSKQFTAFIDIEGDRCIAYSYVYRRRRSQDDRNRLLEWWVIVGKPVWEGTDPMFGQEVWTFTTEDVKVIANGIPQLLERIAKANGQYYFDDPDFQPDDSLSASR</sequence>
<gene>
    <name evidence="1" type="ORF">NDI37_13760</name>
</gene>
<protein>
    <submittedName>
        <fullName evidence="1">DUF4419 domain-containing protein</fullName>
    </submittedName>
</protein>
<reference evidence="1 2" key="1">
    <citation type="submission" date="2022-04" db="EMBL/GenBank/DDBJ databases">
        <title>Positive selection, recombination, and allopatry shape intraspecific diversity of widespread and dominant cyanobacteria.</title>
        <authorList>
            <person name="Wei J."/>
            <person name="Shu W."/>
            <person name="Hu C."/>
        </authorList>
    </citation>
    <scope>NUCLEOTIDE SEQUENCE [LARGE SCALE GENOMIC DNA]</scope>
    <source>
        <strain evidence="1 2">GB2-A5</strain>
    </source>
</reference>
<dbReference type="RefSeq" id="WP_190418788.1">
    <property type="nucleotide sequence ID" value="NZ_JAMPKK010000027.1"/>
</dbReference>
<dbReference type="PANTHER" id="PTHR31252">
    <property type="entry name" value="DUF4419 DOMAIN-CONTAINING PROTEIN"/>
    <property type="match status" value="1"/>
</dbReference>
<dbReference type="InterPro" id="IPR025533">
    <property type="entry name" value="DUF4419"/>
</dbReference>
<organism evidence="1 2">
    <name type="scientific">Funiculus sociatus GB2-A5</name>
    <dbReference type="NCBI Taxonomy" id="2933946"/>
    <lineage>
        <taxon>Bacteria</taxon>
        <taxon>Bacillati</taxon>
        <taxon>Cyanobacteriota</taxon>
        <taxon>Cyanophyceae</taxon>
        <taxon>Coleofasciculales</taxon>
        <taxon>Coleofasciculaceae</taxon>
        <taxon>Funiculus</taxon>
    </lineage>
</organism>
<dbReference type="Pfam" id="PF14388">
    <property type="entry name" value="DUF4419"/>
    <property type="match status" value="1"/>
</dbReference>
<dbReference type="Proteomes" id="UP001442494">
    <property type="component" value="Unassembled WGS sequence"/>
</dbReference>
<evidence type="ECO:0000313" key="1">
    <source>
        <dbReference type="EMBL" id="MEP0865533.1"/>
    </source>
</evidence>
<name>A0ABV0JPW6_9CYAN</name>
<dbReference type="EMBL" id="JAMPKK010000027">
    <property type="protein sequence ID" value="MEP0865533.1"/>
    <property type="molecule type" value="Genomic_DNA"/>
</dbReference>
<comment type="caution">
    <text evidence="1">The sequence shown here is derived from an EMBL/GenBank/DDBJ whole genome shotgun (WGS) entry which is preliminary data.</text>
</comment>
<dbReference type="PANTHER" id="PTHR31252:SF11">
    <property type="entry name" value="DUF4419 DOMAIN-CONTAINING PROTEIN"/>
    <property type="match status" value="1"/>
</dbReference>
<proteinExistence type="predicted"/>
<evidence type="ECO:0000313" key="2">
    <source>
        <dbReference type="Proteomes" id="UP001442494"/>
    </source>
</evidence>
<keyword evidence="2" id="KW-1185">Reference proteome</keyword>